<dbReference type="EMBL" id="CAWUOM010000056">
    <property type="protein sequence ID" value="CAK7269208.1"/>
    <property type="molecule type" value="Genomic_DNA"/>
</dbReference>
<evidence type="ECO:0000313" key="5">
    <source>
        <dbReference type="Proteomes" id="UP001642501"/>
    </source>
</evidence>
<keyword evidence="2" id="KW-1133">Transmembrane helix</keyword>
<keyword evidence="2" id="KW-0812">Transmembrane</keyword>
<keyword evidence="2" id="KW-0472">Membrane</keyword>
<feature type="compositionally biased region" description="Basic residues" evidence="1">
    <location>
        <begin position="56"/>
        <end position="67"/>
    </location>
</feature>
<proteinExistence type="predicted"/>
<reference evidence="4 5" key="1">
    <citation type="submission" date="2024-01" db="EMBL/GenBank/DDBJ databases">
        <authorList>
            <person name="Allen C."/>
            <person name="Tagirdzhanova G."/>
        </authorList>
    </citation>
    <scope>NUCLEOTIDE SEQUENCE [LARGE SCALE GENOMIC DNA]</scope>
    <source>
        <strain evidence="4 5">CBS 573.63</strain>
    </source>
</reference>
<evidence type="ECO:0000256" key="2">
    <source>
        <dbReference type="SAM" id="Phobius"/>
    </source>
</evidence>
<organism evidence="4 5">
    <name type="scientific">Sporothrix epigloea</name>
    <dbReference type="NCBI Taxonomy" id="1892477"/>
    <lineage>
        <taxon>Eukaryota</taxon>
        <taxon>Fungi</taxon>
        <taxon>Dikarya</taxon>
        <taxon>Ascomycota</taxon>
        <taxon>Pezizomycotina</taxon>
        <taxon>Sordariomycetes</taxon>
        <taxon>Sordariomycetidae</taxon>
        <taxon>Ophiostomatales</taxon>
        <taxon>Ophiostomataceae</taxon>
        <taxon>Sporothrix</taxon>
    </lineage>
</organism>
<name>A0ABP0DLN9_9PEZI</name>
<evidence type="ECO:0000256" key="1">
    <source>
        <dbReference type="SAM" id="MobiDB-lite"/>
    </source>
</evidence>
<dbReference type="Pfam" id="PF06916">
    <property type="entry name" value="FAM210A-B_dom"/>
    <property type="match status" value="1"/>
</dbReference>
<dbReference type="Proteomes" id="UP001642501">
    <property type="component" value="Unassembled WGS sequence"/>
</dbReference>
<feature type="transmembrane region" description="Helical" evidence="2">
    <location>
        <begin position="119"/>
        <end position="142"/>
    </location>
</feature>
<gene>
    <name evidence="4" type="primary">NAT2</name>
    <name evidence="4" type="ORF">SEPCBS57363_003485</name>
</gene>
<evidence type="ECO:0000259" key="3">
    <source>
        <dbReference type="Pfam" id="PF06916"/>
    </source>
</evidence>
<evidence type="ECO:0000313" key="4">
    <source>
        <dbReference type="EMBL" id="CAK7269208.1"/>
    </source>
</evidence>
<dbReference type="InterPro" id="IPR045866">
    <property type="entry name" value="FAM210A/B-like"/>
</dbReference>
<feature type="compositionally biased region" description="Polar residues" evidence="1">
    <location>
        <begin position="45"/>
        <end position="55"/>
    </location>
</feature>
<sequence>MLLRWCGTTAAVRNSATQASKQLLRRPIAHNISTKSTVRPVPNFRFSSPSLSSRAQPRRTLHTSRPRRSQEGPKSGGSNAAGETGKAGESSSSSYGTGGTAAEESMSLKQRIKKLSREYGWTAVGVYFGLSLLDFPFCFLLVRTVGTDRIAAAEDFVVNHVKAAIPESIKERWHKYRAALKQAKRENGTEVAEAPEDDSWGVKVAEERNNHEASLATQLALAYAIHKSFIFVRVPLAAAVTPKVVKVLRSWGWKIGKSKPA</sequence>
<feature type="domain" description="DUF1279" evidence="3">
    <location>
        <begin position="110"/>
        <end position="242"/>
    </location>
</feature>
<dbReference type="PANTHER" id="PTHR21377">
    <property type="entry name" value="PROTEIN FAM210B, MITOCHONDRIAL"/>
    <property type="match status" value="1"/>
</dbReference>
<keyword evidence="5" id="KW-1185">Reference proteome</keyword>
<feature type="compositionally biased region" description="Low complexity" evidence="1">
    <location>
        <begin position="80"/>
        <end position="103"/>
    </location>
</feature>
<protein>
    <submittedName>
        <fullName evidence="4">DUF1279 super</fullName>
    </submittedName>
</protein>
<accession>A0ABP0DLN9</accession>
<dbReference type="PANTHER" id="PTHR21377:SF0">
    <property type="entry name" value="PROTEIN FAM210B, MITOCHONDRIAL"/>
    <property type="match status" value="1"/>
</dbReference>
<dbReference type="InterPro" id="IPR009688">
    <property type="entry name" value="FAM210A/B-like_dom"/>
</dbReference>
<feature type="region of interest" description="Disordered" evidence="1">
    <location>
        <begin position="34"/>
        <end position="103"/>
    </location>
</feature>
<comment type="caution">
    <text evidence="4">The sequence shown here is derived from an EMBL/GenBank/DDBJ whole genome shotgun (WGS) entry which is preliminary data.</text>
</comment>